<dbReference type="PANTHER" id="PTHR13833:SF71">
    <property type="entry name" value="NHL DOMAIN-CONTAINING PROTEIN"/>
    <property type="match status" value="1"/>
</dbReference>
<keyword evidence="5" id="KW-1185">Reference proteome</keyword>
<feature type="repeat" description="NHL" evidence="2">
    <location>
        <begin position="186"/>
        <end position="215"/>
    </location>
</feature>
<evidence type="ECO:0000256" key="2">
    <source>
        <dbReference type="PROSITE-ProRule" id="PRU00504"/>
    </source>
</evidence>
<comment type="caution">
    <text evidence="4">The sequence shown here is derived from an EMBL/GenBank/DDBJ whole genome shotgun (WGS) entry which is preliminary data.</text>
</comment>
<evidence type="ECO:0000313" key="5">
    <source>
        <dbReference type="Proteomes" id="UP000751614"/>
    </source>
</evidence>
<dbReference type="InterPro" id="IPR014756">
    <property type="entry name" value="Ig_E-set"/>
</dbReference>
<dbReference type="Pfam" id="PF01436">
    <property type="entry name" value="NHL"/>
    <property type="match status" value="4"/>
</dbReference>
<dbReference type="InterPro" id="IPR001258">
    <property type="entry name" value="NHL_repeat"/>
</dbReference>
<dbReference type="CDD" id="cd00102">
    <property type="entry name" value="IPT"/>
    <property type="match status" value="1"/>
</dbReference>
<dbReference type="Gene3D" id="2.120.10.30">
    <property type="entry name" value="TolB, C-terminal domain"/>
    <property type="match status" value="3"/>
</dbReference>
<dbReference type="EMBL" id="VCNI01000002">
    <property type="protein sequence ID" value="TMU54678.1"/>
    <property type="molecule type" value="Genomic_DNA"/>
</dbReference>
<keyword evidence="1" id="KW-0677">Repeat</keyword>
<feature type="repeat" description="NHL" evidence="2">
    <location>
        <begin position="279"/>
        <end position="321"/>
    </location>
</feature>
<dbReference type="CDD" id="cd14953">
    <property type="entry name" value="NHL_like_1"/>
    <property type="match status" value="1"/>
</dbReference>
<gene>
    <name evidence="4" type="ORF">FGG15_10765</name>
</gene>
<feature type="repeat" description="NHL" evidence="2">
    <location>
        <begin position="343"/>
        <end position="374"/>
    </location>
</feature>
<dbReference type="PROSITE" id="PS51125">
    <property type="entry name" value="NHL"/>
    <property type="match status" value="4"/>
</dbReference>
<reference evidence="4 5" key="1">
    <citation type="submission" date="2019-05" db="EMBL/GenBank/DDBJ databases">
        <title>Flagellimonas sp. AsT0115, sp. nov., isolated from a marine red algae, Asparagopsis taxiformis.</title>
        <authorList>
            <person name="Kim J."/>
            <person name="Jeong S.E."/>
            <person name="Jeon C.O."/>
        </authorList>
    </citation>
    <scope>NUCLEOTIDE SEQUENCE [LARGE SCALE GENOMIC DNA]</scope>
    <source>
        <strain evidence="4 5">AsT0115</strain>
    </source>
</reference>
<organism evidence="4 5">
    <name type="scientific">Flagellimonas algicola</name>
    <dbReference type="NCBI Taxonomy" id="2583815"/>
    <lineage>
        <taxon>Bacteria</taxon>
        <taxon>Pseudomonadati</taxon>
        <taxon>Bacteroidota</taxon>
        <taxon>Flavobacteriia</taxon>
        <taxon>Flavobacteriales</taxon>
        <taxon>Flavobacteriaceae</taxon>
        <taxon>Flagellimonas</taxon>
    </lineage>
</organism>
<sequence length="480" mass="51737">MAFAKVLMESFMSPIREITPYVKSHWNKIKRIKYQIMKTLIKFSVILMIMLAAHGCSSDDRAIITEPEGTVEEVKTPTISEINPTKGPKETEVSITGKNFGTDPNRVEVYFNDNLGTIKEVTDNQIKVVVPQMPGYASGTGNIVVKVENMVLDGPEFTYLSTGLVSTYSGSSEGDDDGPLEQAKYSRPIGIAMDNLGHIYIADAENHRIRQIAPDGSVITLAGGKAGDNDGVVSLALFDNPRGIAVDELGTIYIADFNNHKIKKITNVGIVVTVAGSTEGFQDGQGTEAKFAYPEDIALDGQGNILVADGYNSRIRKISPDGEVTTLAGGDEGFADGPSHLAQFYYPSGLAVDEDGNIFVVDEGNHKIRKITPEGMVSTLAGSDNGYADGFGIEAAFQYPSRLATDANGNVYVTDLFNYKIRKITPDGLVSTLSGSDKGNRDGLGEEAQFDALHGIVVDEQETVFVVDTGNNSIRKIIQE</sequence>
<dbReference type="Proteomes" id="UP000751614">
    <property type="component" value="Unassembled WGS sequence"/>
</dbReference>
<evidence type="ECO:0000313" key="4">
    <source>
        <dbReference type="EMBL" id="TMU54678.1"/>
    </source>
</evidence>
<dbReference type="SUPFAM" id="SSF81296">
    <property type="entry name" value="E set domains"/>
    <property type="match status" value="1"/>
</dbReference>
<name>A0ABY2WIY9_9FLAO</name>
<dbReference type="Gene3D" id="2.60.40.10">
    <property type="entry name" value="Immunoglobulins"/>
    <property type="match status" value="1"/>
</dbReference>
<dbReference type="SUPFAM" id="SSF101898">
    <property type="entry name" value="NHL repeat"/>
    <property type="match status" value="1"/>
</dbReference>
<dbReference type="SMART" id="SM00429">
    <property type="entry name" value="IPT"/>
    <property type="match status" value="1"/>
</dbReference>
<protein>
    <recommendedName>
        <fullName evidence="3">IPT/TIG domain-containing protein</fullName>
    </recommendedName>
</protein>
<dbReference type="PANTHER" id="PTHR13833">
    <property type="match status" value="1"/>
</dbReference>
<dbReference type="InterPro" id="IPR002909">
    <property type="entry name" value="IPT_dom"/>
</dbReference>
<dbReference type="InterPro" id="IPR011042">
    <property type="entry name" value="6-blade_b-propeller_TolB-like"/>
</dbReference>
<proteinExistence type="predicted"/>
<feature type="domain" description="IPT/TIG" evidence="3">
    <location>
        <begin position="76"/>
        <end position="160"/>
    </location>
</feature>
<accession>A0ABY2WIY9</accession>
<feature type="repeat" description="NHL" evidence="2">
    <location>
        <begin position="238"/>
        <end position="268"/>
    </location>
</feature>
<evidence type="ECO:0000259" key="3">
    <source>
        <dbReference type="SMART" id="SM00429"/>
    </source>
</evidence>
<dbReference type="Pfam" id="PF01833">
    <property type="entry name" value="TIG"/>
    <property type="match status" value="1"/>
</dbReference>
<dbReference type="InterPro" id="IPR013783">
    <property type="entry name" value="Ig-like_fold"/>
</dbReference>
<evidence type="ECO:0000256" key="1">
    <source>
        <dbReference type="ARBA" id="ARBA00022737"/>
    </source>
</evidence>